<feature type="transmembrane region" description="Helical" evidence="9">
    <location>
        <begin position="743"/>
        <end position="765"/>
    </location>
</feature>
<dbReference type="InterPro" id="IPR036640">
    <property type="entry name" value="ABC1_TM_sf"/>
</dbReference>
<feature type="transmembrane region" description="Helical" evidence="9">
    <location>
        <begin position="562"/>
        <end position="584"/>
    </location>
</feature>
<dbReference type="Pfam" id="PF00108">
    <property type="entry name" value="Thiolase_N"/>
    <property type="match status" value="1"/>
</dbReference>
<sequence>MKNRVFIVGVGTTKFEKPLTKNWEYYEIGREAGEIALNDARLKFDEIKAAVCSYCYGEPTCGQRAVYELGMTGIPIFNCNNNCSSGSSALMLASSLIKSNEFDCVLALGFEKSGKSLEVKYTNLEFPGQKHFNRLTQIGAQKELVSKHLNYHSSEVLKMFSYSAGEFINRNYNATNNFDTISFKNHKHSKNNENALLQKEFTLEEIKNSPKIFQTVSALSSAPIADGGAAAILCSFRFMMEHGLQKNAVEILSQKMATDTIVTFTGDYSDVCGFYLAKKAANDVFKETNLKMRDVDVLESKTIVYLQFSPVYLLNFFSLSAIVHDAFSSMEVQLYAQLGLCKEEETNDFINSLKWVKNENGGEIGIFVNNKKWWCVNPSGGLESKGHPLGATGIAQCAELCLQLRNNANKRQVPGNPKIGLQHNYGLASACKIAMLKPKVKSNEIELQNFYSFLSFSWLSALIYKGFRNPLEYKDLFSLNRSLSAEVLNLEFNTLWKKERKQTNRKPSIHHVIYTFAYREFSGIYLMGLFADLSITFLPFILKYFLKYISISKEYSTSYHEGLIYIFSMLLLSLMNTLFLNLFLQRSVVVGMQVQQAVRSLIYQKSLVLSLSARQEFDAGRISTLIATDTTRIFTCLCYVTLLWAGPLQAILIFGFLVAEIGYSSLYGVILLILLSPLQGYFYKKLSAIRKIVAPITDTRMKLMNEVLLGIRLIKYFSWEDSFAKKLSDIRSRELKLTFRKSIIGAFSRTVVLVIPLFCSLISFVSYGLTNNSLNSSSIFPALSWFAQLQFPLSLVPMAFGFLAEYKIAVSRIDEFLNAQELQERVKIGYNKQYSIEMENCNFVWGSKKDSFRLKNINMKIPTGSLVAIVGKVGSGKSSLLNAILGEMKRELGSVSINGSLGYSPQQAWIQNTSLKQNILFGKPYNRHLYSLAVRNCSLDKDIALLSEGDETEIGEKGINLSGAHVGKNMFENCIVNGLQGKTRILVTHQLHLLSKVDIIIVMDAGEIVEQGPYQQLLHKKDGIFSSLASSYGGISTTTVKEKRFSNIKFLNESEEVNLNLNKSDDKKNLMSIEERIIGNVSSSVYLGYAKSSSVVLVCFFALALLIFNLAKLGTDYWLIIWSNNQIPHFSNFQYIAVFFAWGLLQVAFIGIAASKNLHDKAMARVLRAPISFFDTTPLGRIVNRFSKDIDGIDNTLSDGLASFLTTISVALSSVVLICYNLQHFFALIMLSLLFFYFILQKVFRANSRELQRLESISSSPLYSHFNDTVDGLSTIRAYHKESFAMEVCNERIDQVSTPFFLLYSCQRWFSIRMDILGALLVFSVGIFAVFERFEVSTAVVGLSVSYALQITGVLSAAVRSFAETESSMNAVERMQHYGNNIPEEAAPVIENSRPPKNWPSSGTIKFEDLDVSYSKDLPLVIKNINFTIKDKQQIGVVGRTGSGKSTMMNALFRIMEPSSGTIYVDGIDIRTIGLSDLRRGLAIIPQDPILFSGTFRSNLDPFGVHSDNDLWNALERANLKSKVMENKSGLDSIIQEGGENLSVGQRQLLCLGRAMLKKPRILVMDEATANVDFETDNIIQKCLREDFKQSTILTIAHRLNTIIDYDLVLVLERGEIAELGSPRELLHIENGKFLALVDETGLTNAKLLKSLAK</sequence>
<organism evidence="12 13">
    <name type="scientific">Clydaea vesicula</name>
    <dbReference type="NCBI Taxonomy" id="447962"/>
    <lineage>
        <taxon>Eukaryota</taxon>
        <taxon>Fungi</taxon>
        <taxon>Fungi incertae sedis</taxon>
        <taxon>Chytridiomycota</taxon>
        <taxon>Chytridiomycota incertae sedis</taxon>
        <taxon>Chytridiomycetes</taxon>
        <taxon>Lobulomycetales</taxon>
        <taxon>Lobulomycetaceae</taxon>
        <taxon>Clydaea</taxon>
    </lineage>
</organism>
<evidence type="ECO:0000313" key="13">
    <source>
        <dbReference type="Proteomes" id="UP001211065"/>
    </source>
</evidence>
<feature type="transmembrane region" description="Helical" evidence="9">
    <location>
        <begin position="1224"/>
        <end position="1244"/>
    </location>
</feature>
<dbReference type="InterPro" id="IPR055140">
    <property type="entry name" value="Thiolase_C_2"/>
</dbReference>
<accession>A0AAD5XY64</accession>
<dbReference type="InterPro" id="IPR020616">
    <property type="entry name" value="Thiolase_N"/>
</dbReference>
<dbReference type="EMBL" id="JADGJW010000321">
    <property type="protein sequence ID" value="KAJ3219951.1"/>
    <property type="molecule type" value="Genomic_DNA"/>
</dbReference>
<dbReference type="Proteomes" id="UP001211065">
    <property type="component" value="Unassembled WGS sequence"/>
</dbReference>
<dbReference type="CDD" id="cd18597">
    <property type="entry name" value="ABC_6TM_YOR1_D1_like"/>
    <property type="match status" value="1"/>
</dbReference>
<gene>
    <name evidence="12" type="ORF">HK099_004528</name>
</gene>
<dbReference type="InterPro" id="IPR003593">
    <property type="entry name" value="AAA+_ATPase"/>
</dbReference>
<keyword evidence="7 9" id="KW-1133">Transmembrane helix</keyword>
<feature type="transmembrane region" description="Helical" evidence="9">
    <location>
        <begin position="665"/>
        <end position="683"/>
    </location>
</feature>
<dbReference type="Pfam" id="PF00664">
    <property type="entry name" value="ABC_membrane"/>
    <property type="match status" value="2"/>
</dbReference>
<evidence type="ECO:0000256" key="7">
    <source>
        <dbReference type="ARBA" id="ARBA00022989"/>
    </source>
</evidence>
<evidence type="ECO:0000256" key="1">
    <source>
        <dbReference type="ARBA" id="ARBA00004128"/>
    </source>
</evidence>
<evidence type="ECO:0000256" key="6">
    <source>
        <dbReference type="ARBA" id="ARBA00022840"/>
    </source>
</evidence>
<evidence type="ECO:0000256" key="4">
    <source>
        <dbReference type="ARBA" id="ARBA00022737"/>
    </source>
</evidence>
<dbReference type="InterPro" id="IPR017871">
    <property type="entry name" value="ABC_transporter-like_CS"/>
</dbReference>
<comment type="caution">
    <text evidence="12">The sequence shown here is derived from an EMBL/GenBank/DDBJ whole genome shotgun (WGS) entry which is preliminary data.</text>
</comment>
<feature type="transmembrane region" description="Helical" evidence="9">
    <location>
        <begin position="1133"/>
        <end position="1155"/>
    </location>
</feature>
<name>A0AAD5XY64_9FUNG</name>
<dbReference type="FunFam" id="1.20.1560.10:FF:000010">
    <property type="entry name" value="Multidrug resistance-associated ABC transporter"/>
    <property type="match status" value="1"/>
</dbReference>
<dbReference type="SUPFAM" id="SSF53901">
    <property type="entry name" value="Thiolase-like"/>
    <property type="match status" value="2"/>
</dbReference>
<dbReference type="SUPFAM" id="SSF90123">
    <property type="entry name" value="ABC transporter transmembrane region"/>
    <property type="match status" value="2"/>
</dbReference>
<dbReference type="PANTHER" id="PTHR24223:SF443">
    <property type="entry name" value="MULTIDRUG-RESISTANCE LIKE PROTEIN 1, ISOFORM I"/>
    <property type="match status" value="1"/>
</dbReference>
<dbReference type="CDD" id="cd18606">
    <property type="entry name" value="ABC_6TM_YOR1_D2_like"/>
    <property type="match status" value="1"/>
</dbReference>
<dbReference type="InterPro" id="IPR016039">
    <property type="entry name" value="Thiolase-like"/>
</dbReference>
<dbReference type="GO" id="GO:0005524">
    <property type="term" value="F:ATP binding"/>
    <property type="evidence" value="ECO:0007669"/>
    <property type="project" value="UniProtKB-KW"/>
</dbReference>
<feature type="transmembrane region" description="Helical" evidence="9">
    <location>
        <begin position="785"/>
        <end position="804"/>
    </location>
</feature>
<feature type="transmembrane region" description="Helical" evidence="9">
    <location>
        <begin position="524"/>
        <end position="542"/>
    </location>
</feature>
<dbReference type="Gene3D" id="3.40.47.10">
    <property type="match status" value="1"/>
</dbReference>
<dbReference type="FunFam" id="3.40.50.300:FF:000163">
    <property type="entry name" value="Multidrug resistance-associated protein member 4"/>
    <property type="match status" value="1"/>
</dbReference>
<dbReference type="GO" id="GO:0016887">
    <property type="term" value="F:ATP hydrolysis activity"/>
    <property type="evidence" value="ECO:0007669"/>
    <property type="project" value="InterPro"/>
</dbReference>
<evidence type="ECO:0000256" key="8">
    <source>
        <dbReference type="ARBA" id="ARBA00023136"/>
    </source>
</evidence>
<dbReference type="InterPro" id="IPR027417">
    <property type="entry name" value="P-loop_NTPase"/>
</dbReference>
<dbReference type="SMART" id="SM00382">
    <property type="entry name" value="AAA"/>
    <property type="match status" value="2"/>
</dbReference>
<reference evidence="12" key="1">
    <citation type="submission" date="2020-05" db="EMBL/GenBank/DDBJ databases">
        <title>Phylogenomic resolution of chytrid fungi.</title>
        <authorList>
            <person name="Stajich J.E."/>
            <person name="Amses K."/>
            <person name="Simmons R."/>
            <person name="Seto K."/>
            <person name="Myers J."/>
            <person name="Bonds A."/>
            <person name="Quandt C.A."/>
            <person name="Barry K."/>
            <person name="Liu P."/>
            <person name="Grigoriev I."/>
            <person name="Longcore J.E."/>
            <person name="James T.Y."/>
        </authorList>
    </citation>
    <scope>NUCLEOTIDE SEQUENCE</scope>
    <source>
        <strain evidence="12">JEL0476</strain>
    </source>
</reference>
<feature type="transmembrane region" description="Helical" evidence="9">
    <location>
        <begin position="1200"/>
        <end position="1218"/>
    </location>
</feature>
<evidence type="ECO:0000313" key="12">
    <source>
        <dbReference type="EMBL" id="KAJ3219951.1"/>
    </source>
</evidence>
<dbReference type="GO" id="GO:0140359">
    <property type="term" value="F:ABC-type transporter activity"/>
    <property type="evidence" value="ECO:0007669"/>
    <property type="project" value="InterPro"/>
</dbReference>
<comment type="subcellular location">
    <subcellularLocation>
        <location evidence="1">Vacuole membrane</location>
        <topology evidence="1">Multi-pass membrane protein</topology>
    </subcellularLocation>
</comment>
<dbReference type="Gene3D" id="3.40.50.300">
    <property type="entry name" value="P-loop containing nucleotide triphosphate hydrolases"/>
    <property type="match status" value="3"/>
</dbReference>
<dbReference type="InterPro" id="IPR011527">
    <property type="entry name" value="ABC1_TM_dom"/>
</dbReference>
<evidence type="ECO:0000256" key="3">
    <source>
        <dbReference type="ARBA" id="ARBA00022692"/>
    </source>
</evidence>
<keyword evidence="8 9" id="KW-0472">Membrane</keyword>
<evidence type="ECO:0000256" key="5">
    <source>
        <dbReference type="ARBA" id="ARBA00022741"/>
    </source>
</evidence>
<evidence type="ECO:0000256" key="9">
    <source>
        <dbReference type="SAM" id="Phobius"/>
    </source>
</evidence>
<dbReference type="PANTHER" id="PTHR24223">
    <property type="entry name" value="ATP-BINDING CASSETTE SUB-FAMILY C"/>
    <property type="match status" value="1"/>
</dbReference>
<feature type="domain" description="ABC transporter" evidence="10">
    <location>
        <begin position="1405"/>
        <end position="1639"/>
    </location>
</feature>
<dbReference type="CDD" id="cd03244">
    <property type="entry name" value="ABCC_MRP_domain2"/>
    <property type="match status" value="1"/>
</dbReference>
<feature type="domain" description="ABC transmembrane type-1" evidence="11">
    <location>
        <begin position="526"/>
        <end position="805"/>
    </location>
</feature>
<dbReference type="CDD" id="cd03250">
    <property type="entry name" value="ABCC_MRP_domain1"/>
    <property type="match status" value="1"/>
</dbReference>
<evidence type="ECO:0000259" key="10">
    <source>
        <dbReference type="PROSITE" id="PS50893"/>
    </source>
</evidence>
<dbReference type="GO" id="GO:0000329">
    <property type="term" value="C:fungal-type vacuole membrane"/>
    <property type="evidence" value="ECO:0007669"/>
    <property type="project" value="UniProtKB-ARBA"/>
</dbReference>
<dbReference type="PROSITE" id="PS50929">
    <property type="entry name" value="ABC_TM1F"/>
    <property type="match status" value="2"/>
</dbReference>
<feature type="transmembrane region" description="Helical" evidence="9">
    <location>
        <begin position="636"/>
        <end position="659"/>
    </location>
</feature>
<dbReference type="GO" id="GO:0016747">
    <property type="term" value="F:acyltransferase activity, transferring groups other than amino-acyl groups"/>
    <property type="evidence" value="ECO:0007669"/>
    <property type="project" value="InterPro"/>
</dbReference>
<keyword evidence="3 9" id="KW-0812">Transmembrane</keyword>
<dbReference type="Pfam" id="PF22691">
    <property type="entry name" value="Thiolase_C_1"/>
    <property type="match status" value="1"/>
</dbReference>
<dbReference type="PROSITE" id="PS50893">
    <property type="entry name" value="ABC_TRANSPORTER_2"/>
    <property type="match status" value="2"/>
</dbReference>
<keyword evidence="13" id="KW-1185">Reference proteome</keyword>
<evidence type="ECO:0000256" key="2">
    <source>
        <dbReference type="ARBA" id="ARBA00022448"/>
    </source>
</evidence>
<evidence type="ECO:0000259" key="11">
    <source>
        <dbReference type="PROSITE" id="PS50929"/>
    </source>
</evidence>
<keyword evidence="5" id="KW-0547">Nucleotide-binding</keyword>
<dbReference type="PROSITE" id="PS00211">
    <property type="entry name" value="ABC_TRANSPORTER_1"/>
    <property type="match status" value="1"/>
</dbReference>
<proteinExistence type="predicted"/>
<feature type="transmembrane region" description="Helical" evidence="9">
    <location>
        <begin position="1095"/>
        <end position="1113"/>
    </location>
</feature>
<keyword evidence="4" id="KW-0677">Repeat</keyword>
<dbReference type="Gene3D" id="1.20.1560.10">
    <property type="entry name" value="ABC transporter type 1, transmembrane domain"/>
    <property type="match status" value="2"/>
</dbReference>
<protein>
    <submittedName>
        <fullName evidence="12">Uncharacterized protein</fullName>
    </submittedName>
</protein>
<feature type="domain" description="ABC transporter" evidence="10">
    <location>
        <begin position="836"/>
        <end position="1030"/>
    </location>
</feature>
<dbReference type="SUPFAM" id="SSF52540">
    <property type="entry name" value="P-loop containing nucleoside triphosphate hydrolases"/>
    <property type="match status" value="2"/>
</dbReference>
<dbReference type="InterPro" id="IPR050173">
    <property type="entry name" value="ABC_transporter_C-like"/>
</dbReference>
<dbReference type="Pfam" id="PF00005">
    <property type="entry name" value="ABC_tran"/>
    <property type="match status" value="2"/>
</dbReference>
<keyword evidence="6" id="KW-0067">ATP-binding</keyword>
<dbReference type="CDD" id="cd00829">
    <property type="entry name" value="SCP-x_thiolase"/>
    <property type="match status" value="1"/>
</dbReference>
<keyword evidence="2" id="KW-0813">Transport</keyword>
<dbReference type="InterPro" id="IPR003439">
    <property type="entry name" value="ABC_transporter-like_ATP-bd"/>
</dbReference>
<feature type="transmembrane region" description="Helical" evidence="9">
    <location>
        <begin position="1312"/>
        <end position="1331"/>
    </location>
</feature>
<feature type="domain" description="ABC transmembrane type-1" evidence="11">
    <location>
        <begin position="1137"/>
        <end position="1367"/>
    </location>
</feature>